<keyword evidence="2" id="KW-1185">Reference proteome</keyword>
<gene>
    <name evidence="1" type="ORF">HUJ06_030370</name>
</gene>
<accession>A0A822Y9E9</accession>
<evidence type="ECO:0000313" key="1">
    <source>
        <dbReference type="EMBL" id="DAD28902.1"/>
    </source>
</evidence>
<proteinExistence type="predicted"/>
<dbReference type="AlphaFoldDB" id="A0A822Y9E9"/>
<comment type="caution">
    <text evidence="1">The sequence shown here is derived from an EMBL/GenBank/DDBJ whole genome shotgun (WGS) entry which is preliminary data.</text>
</comment>
<dbReference type="EMBL" id="DUZY01000002">
    <property type="protein sequence ID" value="DAD28902.1"/>
    <property type="molecule type" value="Genomic_DNA"/>
</dbReference>
<protein>
    <submittedName>
        <fullName evidence="1">Uncharacterized protein</fullName>
    </submittedName>
</protein>
<reference evidence="1 2" key="1">
    <citation type="journal article" date="2020" name="Mol. Biol. Evol.">
        <title>Distinct Expression and Methylation Patterns for Genes with Different Fates following a Single Whole-Genome Duplication in Flowering Plants.</title>
        <authorList>
            <person name="Shi T."/>
            <person name="Rahmani R.S."/>
            <person name="Gugger P.F."/>
            <person name="Wang M."/>
            <person name="Li H."/>
            <person name="Zhang Y."/>
            <person name="Li Z."/>
            <person name="Wang Q."/>
            <person name="Van de Peer Y."/>
            <person name="Marchal K."/>
            <person name="Chen J."/>
        </authorList>
    </citation>
    <scope>NUCLEOTIDE SEQUENCE [LARGE SCALE GENOMIC DNA]</scope>
    <source>
        <tissue evidence="1">Leaf</tissue>
    </source>
</reference>
<name>A0A822Y9E9_NELNU</name>
<organism evidence="1 2">
    <name type="scientific">Nelumbo nucifera</name>
    <name type="common">Sacred lotus</name>
    <dbReference type="NCBI Taxonomy" id="4432"/>
    <lineage>
        <taxon>Eukaryota</taxon>
        <taxon>Viridiplantae</taxon>
        <taxon>Streptophyta</taxon>
        <taxon>Embryophyta</taxon>
        <taxon>Tracheophyta</taxon>
        <taxon>Spermatophyta</taxon>
        <taxon>Magnoliopsida</taxon>
        <taxon>Proteales</taxon>
        <taxon>Nelumbonaceae</taxon>
        <taxon>Nelumbo</taxon>
    </lineage>
</organism>
<dbReference type="Proteomes" id="UP000607653">
    <property type="component" value="Unassembled WGS sequence"/>
</dbReference>
<evidence type="ECO:0000313" key="2">
    <source>
        <dbReference type="Proteomes" id="UP000607653"/>
    </source>
</evidence>
<sequence length="95" mass="10872">MNNFAASIFHVVIHNRFIANVKSDDEPFTIPDFPWLKFTKSDFTHPFDMAELSGPHLRIYHRGRHSGFRKPGYSGQQLLRAGDKIYRILGSGALL</sequence>